<keyword evidence="4 6" id="KW-0472">Membrane</keyword>
<sequence length="711" mass="72278">MSQDLLPAVAAPTRDDAPPTGRPLLPVAVAVACAGVALGVLVAATALGLPLLAPLIAAGVLAIPLLLVRPVAFVVVATVVEVGNLSDVAAANGVPRLETALLGLALLAVGLAWLRGEVRPASSPLVVAGLLYLAAQLLASVTAEDPTASLAVVAEVAKALLWPVVVCLLLLTHRRAPVAMARAIVLTLAVLSALTVFQEFVLDNGTTLAGLSNVPVEADIGGATARHSGPQGDPNFWGRVLLLGLPFAFSLAHTATSRRGAVLWICSALSIGAGVVLTGSRGTLLAAFVVLCLWALLTGGRVAKAVALAPLLAGLVLLVPGVGSRLLTLSAVGADGLAVADPSLEGRVAAQRVALEMVVDHPVLGIGPGNFLALTPEYLQQLAIDSVPLAPHNQYLEATAEGGVVGLAAWLLLLGVAAFSAARARTLARAGGPAVDREAPVAMSNAVLAAFAGWAVASVFLHLATFRTFLFVAALAAALDIRARRADRHRQRTPAGSGPTVRPRRSAGLSAGARSTAVLLTAALLVLAGALWLRAEPSEPTWSASAGMQMAVNYTQDTDSPAYDLDTLSRDGLVRTMGGIAASQRFTDEGLAQVAAAGLPTDGITIEVSGSVRSGLFVFTATGPDPAAAAAAADAVRAAAQRFLDEVSALYVTQPVPGPPVVTEAAAPYDRRLALVPLALGVLVAAGAGALAWRTRRERDRAASQQPVPTS</sequence>
<feature type="transmembrane region" description="Helical" evidence="6">
    <location>
        <begin position="261"/>
        <end position="277"/>
    </location>
</feature>
<proteinExistence type="predicted"/>
<evidence type="ECO:0000259" key="7">
    <source>
        <dbReference type="Pfam" id="PF04932"/>
    </source>
</evidence>
<dbReference type="InterPro" id="IPR007016">
    <property type="entry name" value="O-antigen_ligase-rel_domated"/>
</dbReference>
<keyword evidence="8" id="KW-0436">Ligase</keyword>
<dbReference type="Proteomes" id="UP000198507">
    <property type="component" value="Unassembled WGS sequence"/>
</dbReference>
<evidence type="ECO:0000256" key="5">
    <source>
        <dbReference type="SAM" id="MobiDB-lite"/>
    </source>
</evidence>
<keyword evidence="2 6" id="KW-0812">Transmembrane</keyword>
<dbReference type="RefSeq" id="WP_091445098.1">
    <property type="nucleotide sequence ID" value="NZ_FOIE01000005.1"/>
</dbReference>
<comment type="subcellular location">
    <subcellularLocation>
        <location evidence="1">Membrane</location>
        <topology evidence="1">Multi-pass membrane protein</topology>
    </subcellularLocation>
</comment>
<feature type="transmembrane region" description="Helical" evidence="6">
    <location>
        <begin position="56"/>
        <end position="80"/>
    </location>
</feature>
<evidence type="ECO:0000256" key="2">
    <source>
        <dbReference type="ARBA" id="ARBA00022692"/>
    </source>
</evidence>
<dbReference type="PANTHER" id="PTHR37422:SF13">
    <property type="entry name" value="LIPOPOLYSACCHARIDE BIOSYNTHESIS PROTEIN PA4999-RELATED"/>
    <property type="match status" value="1"/>
</dbReference>
<evidence type="ECO:0000256" key="6">
    <source>
        <dbReference type="SAM" id="Phobius"/>
    </source>
</evidence>
<organism evidence="8 9">
    <name type="scientific">Geodermatophilus poikilotrophus</name>
    <dbReference type="NCBI Taxonomy" id="1333667"/>
    <lineage>
        <taxon>Bacteria</taxon>
        <taxon>Bacillati</taxon>
        <taxon>Actinomycetota</taxon>
        <taxon>Actinomycetes</taxon>
        <taxon>Geodermatophilales</taxon>
        <taxon>Geodermatophilaceae</taxon>
        <taxon>Geodermatophilus</taxon>
    </lineage>
</organism>
<dbReference type="InterPro" id="IPR051533">
    <property type="entry name" value="WaaL-like"/>
</dbReference>
<evidence type="ECO:0000256" key="4">
    <source>
        <dbReference type="ARBA" id="ARBA00023136"/>
    </source>
</evidence>
<feature type="transmembrane region" description="Helical" evidence="6">
    <location>
        <begin position="283"/>
        <end position="299"/>
    </location>
</feature>
<accession>A0A1I0F929</accession>
<evidence type="ECO:0000313" key="8">
    <source>
        <dbReference type="EMBL" id="SET54689.1"/>
    </source>
</evidence>
<feature type="transmembrane region" description="Helical" evidence="6">
    <location>
        <begin position="511"/>
        <end position="533"/>
    </location>
</feature>
<feature type="transmembrane region" description="Helical" evidence="6">
    <location>
        <begin position="403"/>
        <end position="422"/>
    </location>
</feature>
<dbReference type="OrthoDB" id="4577352at2"/>
<feature type="transmembrane region" description="Helical" evidence="6">
    <location>
        <begin position="442"/>
        <end position="460"/>
    </location>
</feature>
<feature type="transmembrane region" description="Helical" evidence="6">
    <location>
        <begin position="236"/>
        <end position="254"/>
    </location>
</feature>
<evidence type="ECO:0000256" key="3">
    <source>
        <dbReference type="ARBA" id="ARBA00022989"/>
    </source>
</evidence>
<evidence type="ECO:0000313" key="9">
    <source>
        <dbReference type="Proteomes" id="UP000198507"/>
    </source>
</evidence>
<dbReference type="Pfam" id="PF04932">
    <property type="entry name" value="Wzy_C"/>
    <property type="match status" value="1"/>
</dbReference>
<dbReference type="PANTHER" id="PTHR37422">
    <property type="entry name" value="TEICHURONIC ACID BIOSYNTHESIS PROTEIN TUAE"/>
    <property type="match status" value="1"/>
</dbReference>
<dbReference type="EMBL" id="FOIE01000005">
    <property type="protein sequence ID" value="SET54689.1"/>
    <property type="molecule type" value="Genomic_DNA"/>
</dbReference>
<dbReference type="GO" id="GO:0016874">
    <property type="term" value="F:ligase activity"/>
    <property type="evidence" value="ECO:0007669"/>
    <property type="project" value="UniProtKB-KW"/>
</dbReference>
<dbReference type="GO" id="GO:0016020">
    <property type="term" value="C:membrane"/>
    <property type="evidence" value="ECO:0007669"/>
    <property type="project" value="UniProtKB-SubCell"/>
</dbReference>
<dbReference type="AlphaFoldDB" id="A0A1I0F929"/>
<keyword evidence="9" id="KW-1185">Reference proteome</keyword>
<feature type="transmembrane region" description="Helical" evidence="6">
    <location>
        <begin position="183"/>
        <end position="202"/>
    </location>
</feature>
<evidence type="ECO:0000256" key="1">
    <source>
        <dbReference type="ARBA" id="ARBA00004141"/>
    </source>
</evidence>
<reference evidence="9" key="1">
    <citation type="submission" date="2016-10" db="EMBL/GenBank/DDBJ databases">
        <authorList>
            <person name="Varghese N."/>
            <person name="Submissions S."/>
        </authorList>
    </citation>
    <scope>NUCLEOTIDE SEQUENCE [LARGE SCALE GENOMIC DNA]</scope>
    <source>
        <strain evidence="9">DSM 44209</strain>
    </source>
</reference>
<feature type="transmembrane region" description="Helical" evidence="6">
    <location>
        <begin position="673"/>
        <end position="693"/>
    </location>
</feature>
<keyword evidence="3 6" id="KW-1133">Transmembrane helix</keyword>
<feature type="transmembrane region" description="Helical" evidence="6">
    <location>
        <begin position="149"/>
        <end position="171"/>
    </location>
</feature>
<feature type="domain" description="O-antigen ligase-related" evidence="7">
    <location>
        <begin position="268"/>
        <end position="411"/>
    </location>
</feature>
<feature type="transmembrane region" description="Helical" evidence="6">
    <location>
        <begin position="466"/>
        <end position="483"/>
    </location>
</feature>
<protein>
    <submittedName>
        <fullName evidence="8">O-antigen ligase</fullName>
    </submittedName>
</protein>
<feature type="transmembrane region" description="Helical" evidence="6">
    <location>
        <begin position="24"/>
        <end position="49"/>
    </location>
</feature>
<gene>
    <name evidence="8" type="ORF">SAMN04488546_2837</name>
</gene>
<name>A0A1I0F929_9ACTN</name>
<feature type="transmembrane region" description="Helical" evidence="6">
    <location>
        <begin position="125"/>
        <end position="143"/>
    </location>
</feature>
<feature type="region of interest" description="Disordered" evidence="5">
    <location>
        <begin position="487"/>
        <end position="507"/>
    </location>
</feature>
<feature type="transmembrane region" description="Helical" evidence="6">
    <location>
        <begin position="100"/>
        <end position="118"/>
    </location>
</feature>
<feature type="transmembrane region" description="Helical" evidence="6">
    <location>
        <begin position="306"/>
        <end position="327"/>
    </location>
</feature>